<dbReference type="EMBL" id="AP019400">
    <property type="protein sequence ID" value="BBI32666.1"/>
    <property type="molecule type" value="Genomic_DNA"/>
</dbReference>
<dbReference type="RefSeq" id="WP_157994007.1">
    <property type="nucleotide sequence ID" value="NZ_AP019400.1"/>
</dbReference>
<dbReference type="Proteomes" id="UP000289856">
    <property type="component" value="Chromosome"/>
</dbReference>
<evidence type="ECO:0000313" key="2">
    <source>
        <dbReference type="Proteomes" id="UP000289856"/>
    </source>
</evidence>
<protein>
    <submittedName>
        <fullName evidence="1">Uncharacterized protein</fullName>
    </submittedName>
</protein>
<accession>A0A3T1D3G7</accession>
<sequence length="57" mass="6169">MFKEFQIDEKSGVVSGEVDIGAVKRVKLYVGATQLSTNSIYNLGSPGEVIIADLFAY</sequence>
<keyword evidence="2" id="KW-1185">Reference proteome</keyword>
<evidence type="ECO:0000313" key="1">
    <source>
        <dbReference type="EMBL" id="BBI32666.1"/>
    </source>
</evidence>
<name>A0A3T1D3G7_9BACL</name>
<gene>
    <name evidence="1" type="ORF">KCTCHS21_20650</name>
</gene>
<reference evidence="1 2" key="1">
    <citation type="submission" date="2019-01" db="EMBL/GenBank/DDBJ databases">
        <title>Complete genome sequence of Cohnella hallensis HS21 isolated from Korean fir (Abies koreana) rhizospheric soil.</title>
        <authorList>
            <person name="Jiang L."/>
            <person name="Kang S.W."/>
            <person name="Kim S."/>
            <person name="Jung J."/>
            <person name="Kim C.Y."/>
            <person name="Kim D.H."/>
            <person name="Kim S.W."/>
            <person name="Lee J."/>
        </authorList>
    </citation>
    <scope>NUCLEOTIDE SEQUENCE [LARGE SCALE GENOMIC DNA]</scope>
    <source>
        <strain evidence="1 2">HS21</strain>
    </source>
</reference>
<dbReference type="KEGG" id="cohn:KCTCHS21_20650"/>
<organism evidence="1 2">
    <name type="scientific">Cohnella abietis</name>
    <dbReference type="NCBI Taxonomy" id="2507935"/>
    <lineage>
        <taxon>Bacteria</taxon>
        <taxon>Bacillati</taxon>
        <taxon>Bacillota</taxon>
        <taxon>Bacilli</taxon>
        <taxon>Bacillales</taxon>
        <taxon>Paenibacillaceae</taxon>
        <taxon>Cohnella</taxon>
    </lineage>
</organism>
<dbReference type="AlphaFoldDB" id="A0A3T1D3G7"/>
<proteinExistence type="predicted"/>